<evidence type="ECO:0000256" key="1">
    <source>
        <dbReference type="SAM" id="MobiDB-lite"/>
    </source>
</evidence>
<accession>A0A086JGY6</accession>
<reference evidence="2 3" key="1">
    <citation type="submission" date="2014-02" db="EMBL/GenBank/DDBJ databases">
        <authorList>
            <person name="Sibley D."/>
            <person name="Venepally P."/>
            <person name="Karamycheva S."/>
            <person name="Hadjithomas M."/>
            <person name="Khan A."/>
            <person name="Brunk B."/>
            <person name="Roos D."/>
            <person name="Caler E."/>
            <person name="Lorenzi H."/>
        </authorList>
    </citation>
    <scope>NUCLEOTIDE SEQUENCE [LARGE SCALE GENOMIC DNA]</scope>
    <source>
        <strain evidence="2 3">GAB2-2007-GAL-DOM2</strain>
    </source>
</reference>
<organism evidence="2 3">
    <name type="scientific">Toxoplasma gondii GAB2-2007-GAL-DOM2</name>
    <dbReference type="NCBI Taxonomy" id="1130820"/>
    <lineage>
        <taxon>Eukaryota</taxon>
        <taxon>Sar</taxon>
        <taxon>Alveolata</taxon>
        <taxon>Apicomplexa</taxon>
        <taxon>Conoidasida</taxon>
        <taxon>Coccidia</taxon>
        <taxon>Eucoccidiorida</taxon>
        <taxon>Eimeriorina</taxon>
        <taxon>Sarcocystidae</taxon>
        <taxon>Toxoplasma</taxon>
    </lineage>
</organism>
<comment type="caution">
    <text evidence="2">The sequence shown here is derived from an EMBL/GenBank/DDBJ whole genome shotgun (WGS) entry which is preliminary data.</text>
</comment>
<name>A0A086JGY6_TOXGO</name>
<evidence type="ECO:0000313" key="2">
    <source>
        <dbReference type="EMBL" id="KFG31404.1"/>
    </source>
</evidence>
<dbReference type="VEuPathDB" id="ToxoDB:TGDOM2_257568"/>
<dbReference type="Proteomes" id="UP000028837">
    <property type="component" value="Unassembled WGS sequence"/>
</dbReference>
<protein>
    <submittedName>
        <fullName evidence="2">Uncharacterized protein</fullName>
    </submittedName>
</protein>
<evidence type="ECO:0000313" key="3">
    <source>
        <dbReference type="Proteomes" id="UP000028837"/>
    </source>
</evidence>
<proteinExistence type="predicted"/>
<dbReference type="AlphaFoldDB" id="A0A086JGY6"/>
<dbReference type="EMBL" id="AHZU02001529">
    <property type="protein sequence ID" value="KFG31404.1"/>
    <property type="molecule type" value="Genomic_DNA"/>
</dbReference>
<gene>
    <name evidence="2" type="ORF">TGDOM2_257568</name>
</gene>
<sequence>MLSVGASAWTLSLQSHARSVETSSATSDESYVHVRQPVMFSGGISTRSCCGPMRNTRLEFSFDFEHLLYSARSFPVPCFRYHSNFCQLPDCATTAATAFLRREHPGGFKRYRCLSTQQLCEHCFLLWFPLLNVIWPRGSQRCVLRHFVSPNLCKKNLIRAGVKPFIRHFLHKSFPCLADRSGSEGSVRFCPAKQPARAVSLCENHLLKSRACSPLLLCIALHRDPFAFHWGVRASSSSTFFSAWHCSAGLHYAFFCAPRTRVPRKSRIDEELPPACTRDPFWVYRVWKFMRGRSSVSPVGDGLRCAPIVDLSCLSVFRAGAFSDFFASPQFVPFFLGLRIANGPCLTRGLKLRDLDREGDTIPSVSNAAPSHREVECGIWGPRGGTQFFALLICSTGAQSALQVATSAPFFSRETSASRKSGASGGTADRAAPPKTAPPPPGRRNSTREGHGMTNSCS</sequence>
<feature type="region of interest" description="Disordered" evidence="1">
    <location>
        <begin position="413"/>
        <end position="458"/>
    </location>
</feature>